<keyword evidence="4" id="KW-1185">Reference proteome</keyword>
<dbReference type="GO" id="GO:0035091">
    <property type="term" value="F:phosphatidylinositol binding"/>
    <property type="evidence" value="ECO:0007669"/>
    <property type="project" value="InterPro"/>
</dbReference>
<dbReference type="SMART" id="SM00312">
    <property type="entry name" value="PX"/>
    <property type="match status" value="1"/>
</dbReference>
<dbReference type="VEuPathDB" id="CryptoDB:Chro.70443"/>
<dbReference type="VEuPathDB" id="CryptoDB:CHUDEA7_3980"/>
<dbReference type="VEuPathDB" id="CryptoDB:ChTU502y2012_407g1955"/>
<evidence type="ECO:0000313" key="2">
    <source>
        <dbReference type="EMBL" id="CUV07386.1"/>
    </source>
</evidence>
<reference evidence="3 4" key="1">
    <citation type="submission" date="2014-11" db="EMBL/GenBank/DDBJ databases">
        <title>Comparative genomic analysis of Cryptosporidium hominis reveals occurrence of genetic recombination in virulent subtypes.</title>
        <authorList>
            <person name="Guo Y."/>
            <person name="Tang K."/>
            <person name="Frace M."/>
            <person name="Li N."/>
            <person name="Roellig D.M."/>
            <person name="Sammons S."/>
            <person name="Knipe K."/>
            <person name="Rowe L."/>
            <person name="Feng Y."/>
            <person name="Xiao L."/>
        </authorList>
    </citation>
    <scope>NUCLEOTIDE SEQUENCE [LARGE SCALE GENOMIC DNA]</scope>
    <source>
        <strain evidence="3">30976</strain>
    </source>
</reference>
<dbReference type="InterPro" id="IPR015943">
    <property type="entry name" value="WD40/YVTN_repeat-like_dom_sf"/>
</dbReference>
<dbReference type="InterPro" id="IPR036871">
    <property type="entry name" value="PX_dom_sf"/>
</dbReference>
<reference evidence="3 4" key="3">
    <citation type="submission" date="2017-10" db="EMBL/GenBank/DDBJ databases">
        <title>Consistent, comparative and evidence-based genome annotation and re-annotation for the closely-related species, Cryptosporidium parvum, C. hominis and C. tyzzeri.</title>
        <authorList>
            <person name="Baptista R.P."/>
            <person name="Li Y."/>
            <person name="Sateriale A."/>
            <person name="Striepen B."/>
            <person name="Kissinger J.C."/>
        </authorList>
    </citation>
    <scope>NUCLEOTIDE SEQUENCE [LARGE SCALE GENOMIC DNA]</scope>
    <source>
        <strain evidence="3">30976</strain>
    </source>
</reference>
<organism evidence="2">
    <name type="scientific">Cryptosporidium hominis</name>
    <dbReference type="NCBI Taxonomy" id="237895"/>
    <lineage>
        <taxon>Eukaryota</taxon>
        <taxon>Sar</taxon>
        <taxon>Alveolata</taxon>
        <taxon>Apicomplexa</taxon>
        <taxon>Conoidasida</taxon>
        <taxon>Coccidia</taxon>
        <taxon>Eucoccidiorida</taxon>
        <taxon>Eimeriorina</taxon>
        <taxon>Cryptosporidiidae</taxon>
        <taxon>Cryptosporidium</taxon>
    </lineage>
</organism>
<dbReference type="Gene3D" id="2.130.10.10">
    <property type="entry name" value="YVTN repeat-like/Quinoprotein amine dehydrogenase"/>
    <property type="match status" value="1"/>
</dbReference>
<evidence type="ECO:0000313" key="3">
    <source>
        <dbReference type="EMBL" id="PPS94002.1"/>
    </source>
</evidence>
<reference evidence="2" key="2">
    <citation type="submission" date="2015-08" db="EMBL/GenBank/DDBJ databases">
        <authorList>
            <person name="Babu N.S."/>
            <person name="Beckwith C.J."/>
            <person name="Beseler K.G."/>
            <person name="Brison A."/>
            <person name="Carone J.V."/>
            <person name="Caskin T.P."/>
            <person name="Diamond M."/>
            <person name="Durham M.E."/>
            <person name="Foxe J.M."/>
            <person name="Go M."/>
            <person name="Henderson B.A."/>
            <person name="Jones I.B."/>
            <person name="McGettigan J.A."/>
            <person name="Micheletti S.J."/>
            <person name="Nasrallah M.E."/>
            <person name="Ortiz D."/>
            <person name="Piller C.R."/>
            <person name="Privatt S.R."/>
            <person name="Schneider S.L."/>
            <person name="Sharp S."/>
            <person name="Smith T.C."/>
            <person name="Stanton J.D."/>
            <person name="Ullery H.E."/>
            <person name="Wilson R.J."/>
            <person name="Serrano M.G."/>
            <person name="Buck G."/>
            <person name="Lee V."/>
            <person name="Wang Y."/>
            <person name="Carvalho R."/>
            <person name="Voegtly L."/>
            <person name="Shi R."/>
            <person name="Duckworth R."/>
            <person name="Johnson A."/>
            <person name="Loviza R."/>
            <person name="Walstead R."/>
            <person name="Shah Z."/>
            <person name="Kiflezghi M."/>
            <person name="Wade K."/>
            <person name="Ball S.L."/>
            <person name="Bradley K.W."/>
            <person name="Asai D.J."/>
            <person name="Bowman C.A."/>
            <person name="Russell D.A."/>
            <person name="Pope W.H."/>
            <person name="Jacobs-Sera D."/>
            <person name="Hendrix R.W."/>
            <person name="Hatfull G.F."/>
        </authorList>
    </citation>
    <scope>NUCLEOTIDE SEQUENCE [LARGE SCALE GENOMIC DNA]</scope>
</reference>
<dbReference type="AlphaFoldDB" id="A0A0S4TJ91"/>
<evidence type="ECO:0000313" key="4">
    <source>
        <dbReference type="Proteomes" id="UP001429100"/>
    </source>
</evidence>
<dbReference type="InterPro" id="IPR036322">
    <property type="entry name" value="WD40_repeat_dom_sf"/>
</dbReference>
<dbReference type="SUPFAM" id="SSF50978">
    <property type="entry name" value="WD40 repeat-like"/>
    <property type="match status" value="1"/>
</dbReference>
<dbReference type="VEuPathDB" id="CryptoDB:GY17_00003120"/>
<dbReference type="SUPFAM" id="SSF64268">
    <property type="entry name" value="PX domain"/>
    <property type="match status" value="1"/>
</dbReference>
<name>A0A0S4TJ91_CRYHO</name>
<gene>
    <name evidence="2" type="ORF">CHUDEA7_3980</name>
    <name evidence="3" type="ORF">GY17_00003120</name>
</gene>
<feature type="domain" description="PX" evidence="1">
    <location>
        <begin position="1"/>
        <end position="112"/>
    </location>
</feature>
<dbReference type="Pfam" id="PF00787">
    <property type="entry name" value="PX"/>
    <property type="match status" value="1"/>
</dbReference>
<dbReference type="Proteomes" id="UP001429100">
    <property type="component" value="Unassembled WGS sequence"/>
</dbReference>
<dbReference type="InterPro" id="IPR001683">
    <property type="entry name" value="PX_dom"/>
</dbReference>
<dbReference type="EMBL" id="LN877953">
    <property type="protein sequence ID" value="CUV07386.1"/>
    <property type="molecule type" value="Genomic_DNA"/>
</dbReference>
<protein>
    <submittedName>
        <fullName evidence="3">PX/WD40 domain containing protein</fullName>
    </submittedName>
</protein>
<dbReference type="PROSITE" id="PS50195">
    <property type="entry name" value="PX"/>
    <property type="match status" value="1"/>
</dbReference>
<dbReference type="OrthoDB" id="430293at2759"/>
<accession>A0A0S4TJ91</accession>
<proteinExistence type="predicted"/>
<sequence>MNDTGISTKFIGWKTVDGKVLYRILVCCKNSKYEVQKRFSEFVLLQSLLVERGLSLLPSLPPKTLFTKNQDMNFINERMKGLQSYLTTLTSRHDVLLSPLFINFLEFPNSENLPPIMKKLVNIEVTADIASIRQSVSGIFISDSDLLSASIMFVSHQENSSLSRLGRVWSIIDSEETGSIFVWCLQPYSSKNTSYHSVNIDYDTTTNAFHNLCNSNTIDSSKFCCLIHSGFSEKCKNIVFIPKRDSLCIFLEHGAIDVFEGVFSHLKSRIASGNNSPLVLTECIKPNRIQLHGSPITFVCSPFSIDCKVRHKYTLSVGIDNSIRLFCFEQMKIISGGNLNKRVNGSRVISCYLEDEFGRLGFFGTSSGQLLVLDMASQPPYLITNFNSQADYQYPITSIVASKKFLVVAYSNIIKVFGMEMNPKQATCTINDNQHIRSIDTNFFSDMDIGTISSLYIYEDEYLFVGGTDTFSLFKLNINQELTPPVLLFSYAIHTGKINYISVVPDNVLNIGQFSRQFLKLLTASEDGRIIFWKIFNLPMNQTVNVSTYEETINEENFEESKVINEQIHSLENMRSIELSDNSDDDLSSAFR</sequence>
<dbReference type="CDD" id="cd06093">
    <property type="entry name" value="PX_domain"/>
    <property type="match status" value="1"/>
</dbReference>
<dbReference type="Gene3D" id="3.30.1520.10">
    <property type="entry name" value="Phox-like domain"/>
    <property type="match status" value="1"/>
</dbReference>
<dbReference type="EMBL" id="JTAI01000005">
    <property type="protein sequence ID" value="PPS94002.1"/>
    <property type="molecule type" value="Genomic_DNA"/>
</dbReference>
<evidence type="ECO:0000259" key="1">
    <source>
        <dbReference type="PROSITE" id="PS50195"/>
    </source>
</evidence>
<dbReference type="Proteomes" id="UP000199752">
    <property type="component" value="Chromosome 7"/>
</dbReference>